<keyword evidence="8" id="KW-0808">Transferase</keyword>
<organism evidence="8 9">
    <name type="scientific">Occallatibacter riparius</name>
    <dbReference type="NCBI Taxonomy" id="1002689"/>
    <lineage>
        <taxon>Bacteria</taxon>
        <taxon>Pseudomonadati</taxon>
        <taxon>Acidobacteriota</taxon>
        <taxon>Terriglobia</taxon>
        <taxon>Terriglobales</taxon>
        <taxon>Acidobacteriaceae</taxon>
        <taxon>Occallatibacter</taxon>
    </lineage>
</organism>
<evidence type="ECO:0000313" key="9">
    <source>
        <dbReference type="Proteomes" id="UP001059380"/>
    </source>
</evidence>
<dbReference type="PANTHER" id="PTHR11999:SF70">
    <property type="entry name" value="MIP05841P"/>
    <property type="match status" value="1"/>
</dbReference>
<dbReference type="InterPro" id="IPR021115">
    <property type="entry name" value="Pyridoxal-P_BS"/>
</dbReference>
<dbReference type="InterPro" id="IPR002129">
    <property type="entry name" value="PyrdxlP-dep_de-COase"/>
</dbReference>
<comment type="cofactor">
    <cofactor evidence="1 6 7">
        <name>pyridoxal 5'-phosphate</name>
        <dbReference type="ChEBI" id="CHEBI:597326"/>
    </cofactor>
</comment>
<dbReference type="InterPro" id="IPR015422">
    <property type="entry name" value="PyrdxlP-dep_Trfase_small"/>
</dbReference>
<accession>A0A9J7BM18</accession>
<dbReference type="GO" id="GO:0008483">
    <property type="term" value="F:transaminase activity"/>
    <property type="evidence" value="ECO:0007669"/>
    <property type="project" value="UniProtKB-KW"/>
</dbReference>
<dbReference type="KEGG" id="orp:MOP44_24460"/>
<gene>
    <name evidence="8" type="ORF">MOP44_24460</name>
</gene>
<dbReference type="PANTHER" id="PTHR11999">
    <property type="entry name" value="GROUP II PYRIDOXAL-5-PHOSPHATE DECARBOXYLASE"/>
    <property type="match status" value="1"/>
</dbReference>
<evidence type="ECO:0000256" key="2">
    <source>
        <dbReference type="ARBA" id="ARBA00009533"/>
    </source>
</evidence>
<comment type="similarity">
    <text evidence="2 7">Belongs to the group II decarboxylase family.</text>
</comment>
<protein>
    <submittedName>
        <fullName evidence="8">Aminotransferase class V-fold PLP-dependent enzyme</fullName>
    </submittedName>
</protein>
<keyword evidence="9" id="KW-1185">Reference proteome</keyword>
<evidence type="ECO:0000256" key="4">
    <source>
        <dbReference type="ARBA" id="ARBA00022898"/>
    </source>
</evidence>
<dbReference type="Gene3D" id="3.40.640.10">
    <property type="entry name" value="Type I PLP-dependent aspartate aminotransferase-like (Major domain)"/>
    <property type="match status" value="1"/>
</dbReference>
<dbReference type="GO" id="GO:0019752">
    <property type="term" value="P:carboxylic acid metabolic process"/>
    <property type="evidence" value="ECO:0007669"/>
    <property type="project" value="InterPro"/>
</dbReference>
<feature type="modified residue" description="N6-(pyridoxal phosphate)lysine" evidence="6">
    <location>
        <position position="267"/>
    </location>
</feature>
<dbReference type="EMBL" id="CP093313">
    <property type="protein sequence ID" value="UWZ83707.1"/>
    <property type="molecule type" value="Genomic_DNA"/>
</dbReference>
<evidence type="ECO:0000256" key="6">
    <source>
        <dbReference type="PIRSR" id="PIRSR602129-50"/>
    </source>
</evidence>
<dbReference type="GO" id="GO:0016831">
    <property type="term" value="F:carboxy-lyase activity"/>
    <property type="evidence" value="ECO:0007669"/>
    <property type="project" value="UniProtKB-KW"/>
</dbReference>
<evidence type="ECO:0000313" key="8">
    <source>
        <dbReference type="EMBL" id="UWZ83707.1"/>
    </source>
</evidence>
<dbReference type="PROSITE" id="PS00392">
    <property type="entry name" value="DDC_GAD_HDC_YDC"/>
    <property type="match status" value="1"/>
</dbReference>
<dbReference type="RefSeq" id="WP_260793074.1">
    <property type="nucleotide sequence ID" value="NZ_CP093313.1"/>
</dbReference>
<evidence type="ECO:0000256" key="7">
    <source>
        <dbReference type="RuleBase" id="RU000382"/>
    </source>
</evidence>
<dbReference type="InterPro" id="IPR010977">
    <property type="entry name" value="Aromatic_deC"/>
</dbReference>
<dbReference type="GO" id="GO:0006520">
    <property type="term" value="P:amino acid metabolic process"/>
    <property type="evidence" value="ECO:0007669"/>
    <property type="project" value="InterPro"/>
</dbReference>
<dbReference type="AlphaFoldDB" id="A0A9J7BM18"/>
<dbReference type="Pfam" id="PF00282">
    <property type="entry name" value="Pyridoxal_deC"/>
    <property type="match status" value="1"/>
</dbReference>
<sequence length="445" mass="49014">MYPSVSAEEIRSYLTSRYDFKRPMQLEEVAADAERMLRQWQVQVTHPRYFGLYNPSVTLSSVVADTLVATYNPQLASWRTSPAANEIERHTLAWFAGLFGLPADSAATFTSGGAEANLSAVVSALASAFPRYSDEGLHRLPERPAIYLSSEAHHSFDKIACMTGLGRSALRVVPVDSDLKMDPQQLVAKIANDRERGFVPLMVVGTAGTTAAGVIDPLPVLADICREKRMWFHVDAAWGGAAIVSPSLRRHLAGIESADSITCDAHKWLSVAMACGMFFCRHPEVVRKAFSTDAGYMPSSANPTTSDPYMTSVQWSRRFIGLKLFLSLAERGENGQATMIEHQARMGDLLRQSLTAAGWRVVNRTPLPVICFTRDGLDVPAFLQELKRQQIAWMSETSIAGTPVVRACITSFKTTADDIFDVVREITDLADEIDAQLETAPYEMN</sequence>
<keyword evidence="5 7" id="KW-0456">Lyase</keyword>
<keyword evidence="3" id="KW-0210">Decarboxylase</keyword>
<evidence type="ECO:0000256" key="3">
    <source>
        <dbReference type="ARBA" id="ARBA00022793"/>
    </source>
</evidence>
<dbReference type="Gene3D" id="3.90.1150.10">
    <property type="entry name" value="Aspartate Aminotransferase, domain 1"/>
    <property type="match status" value="1"/>
</dbReference>
<proteinExistence type="inferred from homology"/>
<dbReference type="InterPro" id="IPR015421">
    <property type="entry name" value="PyrdxlP-dep_Trfase_major"/>
</dbReference>
<evidence type="ECO:0000256" key="1">
    <source>
        <dbReference type="ARBA" id="ARBA00001933"/>
    </source>
</evidence>
<dbReference type="SUPFAM" id="SSF53383">
    <property type="entry name" value="PLP-dependent transferases"/>
    <property type="match status" value="1"/>
</dbReference>
<dbReference type="GO" id="GO:0030170">
    <property type="term" value="F:pyridoxal phosphate binding"/>
    <property type="evidence" value="ECO:0007669"/>
    <property type="project" value="InterPro"/>
</dbReference>
<dbReference type="PRINTS" id="PR00800">
    <property type="entry name" value="YHDCRBOXLASE"/>
</dbReference>
<reference evidence="8" key="1">
    <citation type="submission" date="2021-04" db="EMBL/GenBank/DDBJ databases">
        <title>Phylogenetic analysis of Acidobacteriaceae.</title>
        <authorList>
            <person name="Qiu L."/>
            <person name="Zhang Q."/>
        </authorList>
    </citation>
    <scope>NUCLEOTIDE SEQUENCE</scope>
    <source>
        <strain evidence="8">DSM 25168</strain>
    </source>
</reference>
<name>A0A9J7BM18_9BACT</name>
<evidence type="ECO:0000256" key="5">
    <source>
        <dbReference type="ARBA" id="ARBA00023239"/>
    </source>
</evidence>
<dbReference type="InterPro" id="IPR015424">
    <property type="entry name" value="PyrdxlP-dep_Trfase"/>
</dbReference>
<keyword evidence="8" id="KW-0032">Aminotransferase</keyword>
<dbReference type="Proteomes" id="UP001059380">
    <property type="component" value="Chromosome"/>
</dbReference>
<keyword evidence="4 6" id="KW-0663">Pyridoxal phosphate</keyword>